<dbReference type="Proteomes" id="UP000593566">
    <property type="component" value="Unassembled WGS sequence"/>
</dbReference>
<feature type="domain" description="Auxiliary Activity family 9 catalytic" evidence="4">
    <location>
        <begin position="93"/>
        <end position="188"/>
    </location>
</feature>
<dbReference type="PANTHER" id="PTHR36182">
    <property type="entry name" value="PROTEIN, PUTATIVE (AFU_ORTHOLOGUE AFUA_6G10930)-RELATED"/>
    <property type="match status" value="1"/>
</dbReference>
<evidence type="ECO:0000256" key="2">
    <source>
        <dbReference type="SAM" id="MobiDB-lite"/>
    </source>
</evidence>
<keyword evidence="1" id="KW-0964">Secreted</keyword>
<name>A0A8H6C8Q1_9LECA</name>
<keyword evidence="1" id="KW-0119">Carbohydrate metabolism</keyword>
<dbReference type="GO" id="GO:0005576">
    <property type="term" value="C:extracellular region"/>
    <property type="evidence" value="ECO:0007669"/>
    <property type="project" value="UniProtKB-SubCell"/>
</dbReference>
<keyword evidence="6" id="KW-1185">Reference proteome</keyword>
<dbReference type="Pfam" id="PF03443">
    <property type="entry name" value="AA9"/>
    <property type="match status" value="1"/>
</dbReference>
<keyword evidence="3" id="KW-0732">Signal</keyword>
<evidence type="ECO:0000313" key="6">
    <source>
        <dbReference type="Proteomes" id="UP000593566"/>
    </source>
</evidence>
<comment type="catalytic activity">
    <reaction evidence="1">
        <text>[(1-&gt;4)-beta-D-glucosyl]n+m + reduced acceptor + O2 = 4-dehydro-beta-D-glucosyl-[(1-&gt;4)-beta-D-glucosyl]n-1 + [(1-&gt;4)-beta-D-glucosyl]m + acceptor + H2O.</text>
        <dbReference type="EC" id="1.14.99.56"/>
    </reaction>
</comment>
<comment type="subcellular location">
    <subcellularLocation>
        <location evidence="1">Secreted</location>
    </subcellularLocation>
</comment>
<reference evidence="5 6" key="1">
    <citation type="journal article" date="2020" name="Genomics">
        <title>Complete, high-quality genomes from long-read metagenomic sequencing of two wolf lichen thalli reveals enigmatic genome architecture.</title>
        <authorList>
            <person name="McKenzie S.K."/>
            <person name="Walston R.F."/>
            <person name="Allen J.L."/>
        </authorList>
    </citation>
    <scope>NUCLEOTIDE SEQUENCE [LARGE SCALE GENOMIC DNA]</scope>
    <source>
        <strain evidence="5">WasteWater1</strain>
    </source>
</reference>
<evidence type="ECO:0000259" key="4">
    <source>
        <dbReference type="Pfam" id="PF03443"/>
    </source>
</evidence>
<feature type="region of interest" description="Disordered" evidence="2">
    <location>
        <begin position="239"/>
        <end position="298"/>
    </location>
</feature>
<dbReference type="Gene3D" id="2.70.50.70">
    <property type="match status" value="1"/>
</dbReference>
<feature type="chain" id="PRO_5034981497" description="AA9 family lytic polysaccharide monooxygenase" evidence="3">
    <location>
        <begin position="18"/>
        <end position="417"/>
    </location>
</feature>
<comment type="domain">
    <text evidence="1">Has a modular structure: an endo-beta-1,4-glucanase catalytic module at the N-terminus, a linker rich in serines and threonines, and a C-terminal carbohydrate-binding module (CBM).</text>
</comment>
<dbReference type="GO" id="GO:0030245">
    <property type="term" value="P:cellulose catabolic process"/>
    <property type="evidence" value="ECO:0007669"/>
    <property type="project" value="UniProtKB-UniRule"/>
</dbReference>
<dbReference type="GO" id="GO:0008810">
    <property type="term" value="F:cellulase activity"/>
    <property type="evidence" value="ECO:0007669"/>
    <property type="project" value="UniProtKB-UniRule"/>
</dbReference>
<comment type="function">
    <text evidence="1">Lytic polysaccharide monooxygenase (LMPO) that depolymerizes crystalline and amorphous polysaccharides via the oxidation of scissile alpha- or beta-(1-4)-glycosidic bonds, yielding C1 and/or C4 oxidation products. Catalysis by LPMOs requires the reduction of the active-site copper from Cu(II) to Cu(I) by a reducing agent and H(2)O(2) or O(2) as a cosubstrate.</text>
</comment>
<keyword evidence="1" id="KW-1015">Disulfide bond</keyword>
<keyword evidence="1" id="KW-0136">Cellulose degradation</keyword>
<dbReference type="RefSeq" id="XP_037148144.1">
    <property type="nucleotide sequence ID" value="XM_037296162.1"/>
</dbReference>
<dbReference type="EMBL" id="JACCJB010000021">
    <property type="protein sequence ID" value="KAF6218709.1"/>
    <property type="molecule type" value="Genomic_DNA"/>
</dbReference>
<evidence type="ECO:0000256" key="1">
    <source>
        <dbReference type="RuleBase" id="RU368122"/>
    </source>
</evidence>
<dbReference type="GeneID" id="59333657"/>
<proteinExistence type="predicted"/>
<organism evidence="5 6">
    <name type="scientific">Letharia lupina</name>
    <dbReference type="NCBI Taxonomy" id="560253"/>
    <lineage>
        <taxon>Eukaryota</taxon>
        <taxon>Fungi</taxon>
        <taxon>Dikarya</taxon>
        <taxon>Ascomycota</taxon>
        <taxon>Pezizomycotina</taxon>
        <taxon>Lecanoromycetes</taxon>
        <taxon>OSLEUM clade</taxon>
        <taxon>Lecanoromycetidae</taxon>
        <taxon>Lecanorales</taxon>
        <taxon>Lecanorineae</taxon>
        <taxon>Parmeliaceae</taxon>
        <taxon>Letharia</taxon>
    </lineage>
</organism>
<feature type="compositionally biased region" description="Low complexity" evidence="2">
    <location>
        <begin position="243"/>
        <end position="259"/>
    </location>
</feature>
<dbReference type="GO" id="GO:0030248">
    <property type="term" value="F:cellulose binding"/>
    <property type="evidence" value="ECO:0007669"/>
    <property type="project" value="UniProtKB-UniRule"/>
</dbReference>
<feature type="signal peptide" evidence="3">
    <location>
        <begin position="1"/>
        <end position="17"/>
    </location>
</feature>
<protein>
    <recommendedName>
        <fullName evidence="1">AA9 family lytic polysaccharide monooxygenase</fullName>
        <ecNumber evidence="1">1.14.99.56</ecNumber>
    </recommendedName>
    <alternativeName>
        <fullName evidence="1">Endo-beta-1,4-glucanase</fullName>
    </alternativeName>
    <alternativeName>
        <fullName evidence="1">Glycosyl hydrolase 61 family protein</fullName>
    </alternativeName>
</protein>
<accession>A0A8H6C8Q1</accession>
<dbReference type="PANTHER" id="PTHR36182:SF2">
    <property type="entry name" value="LYTIC POLYSACCHARIDE MONOOXYGENASE"/>
    <property type="match status" value="1"/>
</dbReference>
<feature type="compositionally biased region" description="Low complexity" evidence="2">
    <location>
        <begin position="329"/>
        <end position="357"/>
    </location>
</feature>
<gene>
    <name evidence="5" type="ORF">HO133_005251</name>
</gene>
<sequence length="417" mass="41014">MSILSFSSALFAATTSAHMILGSPPPYGSPDNSPLVADGSNFPCKATSNAGAIVTEMAIGAPQPLWFIGSAVHGGGSCQISLTTDMPATKSSSWMVIHSIEGGCPAKGVSGNDAAGQSGGSNYTYTIPQGITPGSYTLAWTWFNKIGNREMYMNCASIKVSGGSKKRAATLNETLGIPELYERTTPSFPGMFKANIPTTDCETVDSADVLFPDPGASVEKDGTSALTAPTGAKCNVVAGGGSSSSNSSTAAAGSSSSGSSGSGSSGSGLSGSGSSAPASPGSSSAASAAPSMATSDAPAPAATSMAAAPSVSASPVVAAAPSVAAAAPSSAPSAITNSSSSSTTPSTSSTGTCSTAGQSVCSPDGKQIGECTPQLTVTWIPVADGTKCVGGYQVFAKRSNPKFQKGYVRRGEGLGLW</sequence>
<feature type="compositionally biased region" description="Gly residues" evidence="2">
    <location>
        <begin position="260"/>
        <end position="271"/>
    </location>
</feature>
<evidence type="ECO:0000256" key="3">
    <source>
        <dbReference type="SAM" id="SignalP"/>
    </source>
</evidence>
<comment type="caution">
    <text evidence="5">The sequence shown here is derived from an EMBL/GenBank/DDBJ whole genome shotgun (WGS) entry which is preliminary data.</text>
</comment>
<dbReference type="EC" id="1.14.99.56" evidence="1"/>
<feature type="compositionally biased region" description="Low complexity" evidence="2">
    <location>
        <begin position="272"/>
        <end position="298"/>
    </location>
</feature>
<dbReference type="InterPro" id="IPR005103">
    <property type="entry name" value="AA9_LPMO"/>
</dbReference>
<dbReference type="AlphaFoldDB" id="A0A8H6C8Q1"/>
<keyword evidence="1" id="KW-0624">Polysaccharide degradation</keyword>
<feature type="region of interest" description="Disordered" evidence="2">
    <location>
        <begin position="329"/>
        <end position="365"/>
    </location>
</feature>
<evidence type="ECO:0000313" key="5">
    <source>
        <dbReference type="EMBL" id="KAF6218709.1"/>
    </source>
</evidence>